<evidence type="ECO:0000313" key="5">
    <source>
        <dbReference type="Proteomes" id="UP001324993"/>
    </source>
</evidence>
<dbReference type="Pfam" id="PF07521">
    <property type="entry name" value="RMMBL"/>
    <property type="match status" value="1"/>
</dbReference>
<feature type="domain" description="Beta-Casp" evidence="3">
    <location>
        <begin position="247"/>
        <end position="365"/>
    </location>
</feature>
<dbReference type="EC" id="3.-.-.-" evidence="4"/>
<dbReference type="InterPro" id="IPR022712">
    <property type="entry name" value="Beta_Casp"/>
</dbReference>
<dbReference type="Gene3D" id="3.60.15.10">
    <property type="entry name" value="Ribonuclease Z/Hydroxyacylglutathione hydrolase-like"/>
    <property type="match status" value="1"/>
</dbReference>
<evidence type="ECO:0000259" key="2">
    <source>
        <dbReference type="SMART" id="SM00849"/>
    </source>
</evidence>
<evidence type="ECO:0000313" key="4">
    <source>
        <dbReference type="EMBL" id="WPJ96186.1"/>
    </source>
</evidence>
<name>A0ABZ0RM04_9BACT</name>
<evidence type="ECO:0000256" key="1">
    <source>
        <dbReference type="ARBA" id="ARBA00022801"/>
    </source>
</evidence>
<protein>
    <submittedName>
        <fullName evidence="4">MBL fold metallo-hydrolase</fullName>
        <ecNumber evidence="4">3.-.-.-</ecNumber>
    </submittedName>
</protein>
<reference evidence="4 5" key="1">
    <citation type="submission" date="2023-11" db="EMBL/GenBank/DDBJ databases">
        <title>Coraliomargarita sp. nov., isolated from marine algae.</title>
        <authorList>
            <person name="Lee J.K."/>
            <person name="Baek J.H."/>
            <person name="Kim J.M."/>
            <person name="Choi D.G."/>
            <person name="Jeon C.O."/>
        </authorList>
    </citation>
    <scope>NUCLEOTIDE SEQUENCE [LARGE SCALE GENOMIC DNA]</scope>
    <source>
        <strain evidence="4 5">J2-16</strain>
    </source>
</reference>
<dbReference type="InterPro" id="IPR036866">
    <property type="entry name" value="RibonucZ/Hydroxyglut_hydro"/>
</dbReference>
<dbReference type="RefSeq" id="WP_319833050.1">
    <property type="nucleotide sequence ID" value="NZ_CP138858.1"/>
</dbReference>
<evidence type="ECO:0000259" key="3">
    <source>
        <dbReference type="SMART" id="SM01027"/>
    </source>
</evidence>
<gene>
    <name evidence="4" type="ORF">SH580_00535</name>
</gene>
<dbReference type="SMART" id="SM01027">
    <property type="entry name" value="Beta-Casp"/>
    <property type="match status" value="1"/>
</dbReference>
<dbReference type="GO" id="GO:0016787">
    <property type="term" value="F:hydrolase activity"/>
    <property type="evidence" value="ECO:0007669"/>
    <property type="project" value="UniProtKB-KW"/>
</dbReference>
<dbReference type="SMART" id="SM00849">
    <property type="entry name" value="Lactamase_B"/>
    <property type="match status" value="1"/>
</dbReference>
<dbReference type="Pfam" id="PF00753">
    <property type="entry name" value="Lactamase_B"/>
    <property type="match status" value="1"/>
</dbReference>
<dbReference type="EMBL" id="CP138858">
    <property type="protein sequence ID" value="WPJ96186.1"/>
    <property type="molecule type" value="Genomic_DNA"/>
</dbReference>
<dbReference type="InterPro" id="IPR001279">
    <property type="entry name" value="Metallo-B-lactamas"/>
</dbReference>
<dbReference type="PANTHER" id="PTHR11203:SF37">
    <property type="entry name" value="INTEGRATOR COMPLEX SUBUNIT 11"/>
    <property type="match status" value="1"/>
</dbReference>
<dbReference type="PANTHER" id="PTHR11203">
    <property type="entry name" value="CLEAVAGE AND POLYADENYLATION SPECIFICITY FACTOR FAMILY MEMBER"/>
    <property type="match status" value="1"/>
</dbReference>
<dbReference type="Gene3D" id="3.40.50.10890">
    <property type="match status" value="1"/>
</dbReference>
<dbReference type="Proteomes" id="UP001324993">
    <property type="component" value="Chromosome"/>
</dbReference>
<sequence length="452" mass="50428">MKLTDLNRHGEIGANSMFVQLGDFNILIDSGLHPKKLGYDALPDFEPIENLHLDLIVLTHCHLDHLGSMPIVTAHNPKTPVITAAPNVTLAPRMLRNSINVMKRQREEHGIAEYPLFLHRDVAQFTKQLTIQRYGRGEIYTKGKDKVEVVLHCSGHVAGAAAVELIHQDRRVVFSGDVLFDAQRTLPGAELPTGPVDTLVLETTRGAQGRELKNSRNEEIERLIDQIAAILERGGSCLIPVFALGRMQELFRIIYEARQSGRLPQSPIHAAGLGMAICEYFDKIRKQTQLVDFDIKMLETMDVRNIDLNMRPGRDLPRKGIYLVSSGMMVEHTPSYKVAASLLPHPNNGLCFVGYCDPDSPGGQLLAARDEATFFFDALDYNAPIRASIDQFDLSGHADRSELLAYAEQSVARAIVLTHGDQNARDWFSQELTARMPESTIVDPEPLTEYHI</sequence>
<keyword evidence="5" id="KW-1185">Reference proteome</keyword>
<dbReference type="SUPFAM" id="SSF56281">
    <property type="entry name" value="Metallo-hydrolase/oxidoreductase"/>
    <property type="match status" value="1"/>
</dbReference>
<dbReference type="Pfam" id="PF10996">
    <property type="entry name" value="Beta-Casp"/>
    <property type="match status" value="1"/>
</dbReference>
<dbReference type="InterPro" id="IPR011108">
    <property type="entry name" value="RMMBL"/>
</dbReference>
<accession>A0ABZ0RM04</accession>
<keyword evidence="1 4" id="KW-0378">Hydrolase</keyword>
<dbReference type="InterPro" id="IPR050698">
    <property type="entry name" value="MBL"/>
</dbReference>
<organism evidence="4 5">
    <name type="scientific">Coraliomargarita algicola</name>
    <dbReference type="NCBI Taxonomy" id="3092156"/>
    <lineage>
        <taxon>Bacteria</taxon>
        <taxon>Pseudomonadati</taxon>
        <taxon>Verrucomicrobiota</taxon>
        <taxon>Opitutia</taxon>
        <taxon>Puniceicoccales</taxon>
        <taxon>Coraliomargaritaceae</taxon>
        <taxon>Coraliomargarita</taxon>
    </lineage>
</organism>
<proteinExistence type="predicted"/>
<feature type="domain" description="Metallo-beta-lactamase" evidence="2">
    <location>
        <begin position="13"/>
        <end position="231"/>
    </location>
</feature>